<dbReference type="AlphaFoldDB" id="A0A1H0GZS7"/>
<evidence type="ECO:0000313" key="1">
    <source>
        <dbReference type="EMBL" id="SDO12388.1"/>
    </source>
</evidence>
<gene>
    <name evidence="1" type="ORF">SAMN04487900_11055</name>
</gene>
<comment type="caution">
    <text evidence="1">The sequence shown here is derived from an EMBL/GenBank/DDBJ whole genome shotgun (WGS) entry which is preliminary data.</text>
</comment>
<reference evidence="2" key="1">
    <citation type="submission" date="2016-10" db="EMBL/GenBank/DDBJ databases">
        <authorList>
            <person name="de Groot N.N."/>
        </authorList>
    </citation>
    <scope>NUCLEOTIDE SEQUENCE [LARGE SCALE GENOMIC DNA]</scope>
    <source>
        <strain evidence="2">BP1-145</strain>
    </source>
</reference>
<protein>
    <submittedName>
        <fullName evidence="1">Uncharacterized protein</fullName>
    </submittedName>
</protein>
<organism evidence="1 2">
    <name type="scientific">Prevotella communis</name>
    <dbReference type="NCBI Taxonomy" id="2913614"/>
    <lineage>
        <taxon>Bacteria</taxon>
        <taxon>Pseudomonadati</taxon>
        <taxon>Bacteroidota</taxon>
        <taxon>Bacteroidia</taxon>
        <taxon>Bacteroidales</taxon>
        <taxon>Prevotellaceae</taxon>
        <taxon>Prevotella</taxon>
    </lineage>
</organism>
<evidence type="ECO:0000313" key="2">
    <source>
        <dbReference type="Proteomes" id="UP000199134"/>
    </source>
</evidence>
<name>A0A1H0GZS7_9BACT</name>
<proteinExistence type="predicted"/>
<dbReference type="EMBL" id="FNIW01000010">
    <property type="protein sequence ID" value="SDO12388.1"/>
    <property type="molecule type" value="Genomic_DNA"/>
</dbReference>
<dbReference type="Proteomes" id="UP000199134">
    <property type="component" value="Unassembled WGS sequence"/>
</dbReference>
<sequence length="86" mass="9985">MFKERSRMMTKTDKAIGLFKDGRLRDALAIFKTFKIGFSKEERRTLQIASETLNGSGRFYQMLGIDTTLEVQKSITVIKQKYMKVL</sequence>
<accession>A0A1H0GZS7</accession>